<dbReference type="CDD" id="cd08054">
    <property type="entry name" value="gp6"/>
    <property type="match status" value="1"/>
</dbReference>
<evidence type="ECO:0000313" key="2">
    <source>
        <dbReference type="Proteomes" id="UP000005259"/>
    </source>
</evidence>
<gene>
    <name evidence="1" type="ORF">BTG_30050</name>
</gene>
<dbReference type="Gene3D" id="1.10.3230.30">
    <property type="entry name" value="Phage gp6-like head-tail connector protein"/>
    <property type="match status" value="1"/>
</dbReference>
<accession>A0A9W3JJ11</accession>
<dbReference type="InterPro" id="IPR006450">
    <property type="entry name" value="Phage_HK97_gp6-like"/>
</dbReference>
<evidence type="ECO:0000313" key="1">
    <source>
        <dbReference type="EMBL" id="AFQ19403.1"/>
    </source>
</evidence>
<sequence>MKISLDEAKQYLRIDGSEDDDILTSFIVAAEEYLKDAGVTNTQAERYKIAVMILVTEWYENRGVSRVSDKASYSLQSLILQLR</sequence>
<dbReference type="Pfam" id="PF05135">
    <property type="entry name" value="Phage_connect_1"/>
    <property type="match status" value="1"/>
</dbReference>
<dbReference type="InterPro" id="IPR021146">
    <property type="entry name" value="Phage_gp6-like_head-tail"/>
</dbReference>
<reference evidence="1 2" key="1">
    <citation type="submission" date="2012-08" db="EMBL/GenBank/DDBJ databases">
        <authorList>
            <person name="Doggett N."/>
            <person name="Teshima H."/>
            <person name="Bruce D."/>
            <person name="Detter J.C."/>
            <person name="Johnson S.L."/>
            <person name="Han C."/>
        </authorList>
    </citation>
    <scope>NUCLEOTIDE SEQUENCE [LARGE SCALE GENOMIC DNA]</scope>
    <source>
        <strain evidence="1 2">HD-771</strain>
    </source>
</reference>
<evidence type="ECO:0008006" key="3">
    <source>
        <dbReference type="Google" id="ProtNLM"/>
    </source>
</evidence>
<protein>
    <recommendedName>
        <fullName evidence="3">DNA-packaging protein</fullName>
    </recommendedName>
</protein>
<dbReference type="Proteomes" id="UP000005259">
    <property type="component" value="Chromosome"/>
</dbReference>
<proteinExistence type="predicted"/>
<name>A0A9W3JJ11_BACTU</name>
<dbReference type="KEGG" id="bti:BTG_30050"/>
<organism evidence="1 2">
    <name type="scientific">Bacillus thuringiensis HD-771</name>
    <dbReference type="NCBI Taxonomy" id="1218175"/>
    <lineage>
        <taxon>Bacteria</taxon>
        <taxon>Bacillati</taxon>
        <taxon>Bacillota</taxon>
        <taxon>Bacilli</taxon>
        <taxon>Bacillales</taxon>
        <taxon>Bacillaceae</taxon>
        <taxon>Bacillus</taxon>
        <taxon>Bacillus cereus group</taxon>
    </lineage>
</organism>
<dbReference type="AlphaFoldDB" id="A0A9W3JJ11"/>
<dbReference type="NCBIfam" id="TIGR01560">
    <property type="entry name" value="put_DNA_pack"/>
    <property type="match status" value="1"/>
</dbReference>
<dbReference type="EMBL" id="CP003752">
    <property type="protein sequence ID" value="AFQ19403.1"/>
    <property type="molecule type" value="Genomic_DNA"/>
</dbReference>
<dbReference type="RefSeq" id="WP_000703395.1">
    <property type="nucleotide sequence ID" value="NC_018500.1"/>
</dbReference>